<dbReference type="InterPro" id="IPR016181">
    <property type="entry name" value="Acyl_CoA_acyltransferase"/>
</dbReference>
<dbReference type="PROSITE" id="PS51186">
    <property type="entry name" value="GNAT"/>
    <property type="match status" value="1"/>
</dbReference>
<evidence type="ECO:0000313" key="5">
    <source>
        <dbReference type="Proteomes" id="UP001218218"/>
    </source>
</evidence>
<dbReference type="EMBL" id="JARIHO010000049">
    <property type="protein sequence ID" value="KAJ7321957.1"/>
    <property type="molecule type" value="Genomic_DNA"/>
</dbReference>
<reference evidence="4" key="1">
    <citation type="submission" date="2023-03" db="EMBL/GenBank/DDBJ databases">
        <title>Massive genome expansion in bonnet fungi (Mycena s.s.) driven by repeated elements and novel gene families across ecological guilds.</title>
        <authorList>
            <consortium name="Lawrence Berkeley National Laboratory"/>
            <person name="Harder C.B."/>
            <person name="Miyauchi S."/>
            <person name="Viragh M."/>
            <person name="Kuo A."/>
            <person name="Thoen E."/>
            <person name="Andreopoulos B."/>
            <person name="Lu D."/>
            <person name="Skrede I."/>
            <person name="Drula E."/>
            <person name="Henrissat B."/>
            <person name="Morin E."/>
            <person name="Kohler A."/>
            <person name="Barry K."/>
            <person name="LaButti K."/>
            <person name="Morin E."/>
            <person name="Salamov A."/>
            <person name="Lipzen A."/>
            <person name="Mereny Z."/>
            <person name="Hegedus B."/>
            <person name="Baldrian P."/>
            <person name="Stursova M."/>
            <person name="Weitz H."/>
            <person name="Taylor A."/>
            <person name="Grigoriev I.V."/>
            <person name="Nagy L.G."/>
            <person name="Martin F."/>
            <person name="Kauserud H."/>
        </authorList>
    </citation>
    <scope>NUCLEOTIDE SEQUENCE</scope>
    <source>
        <strain evidence="4">CBHHK002</strain>
    </source>
</reference>
<dbReference type="Gene3D" id="3.40.630.30">
    <property type="match status" value="1"/>
</dbReference>
<evidence type="ECO:0000259" key="3">
    <source>
        <dbReference type="PROSITE" id="PS51186"/>
    </source>
</evidence>
<keyword evidence="5" id="KW-1185">Reference proteome</keyword>
<dbReference type="Pfam" id="PF00583">
    <property type="entry name" value="Acetyltransf_1"/>
    <property type="match status" value="1"/>
</dbReference>
<keyword evidence="2" id="KW-0012">Acyltransferase</keyword>
<protein>
    <submittedName>
        <fullName evidence="4">Acyl-CoA N-acyltransferase</fullName>
    </submittedName>
</protein>
<dbReference type="InterPro" id="IPR000182">
    <property type="entry name" value="GNAT_dom"/>
</dbReference>
<dbReference type="SUPFAM" id="SSF55729">
    <property type="entry name" value="Acyl-CoA N-acyltransferases (Nat)"/>
    <property type="match status" value="1"/>
</dbReference>
<dbReference type="CDD" id="cd04301">
    <property type="entry name" value="NAT_SF"/>
    <property type="match status" value="1"/>
</dbReference>
<dbReference type="InterPro" id="IPR050832">
    <property type="entry name" value="Bact_Acetyltransf"/>
</dbReference>
<evidence type="ECO:0000256" key="2">
    <source>
        <dbReference type="ARBA" id="ARBA00023315"/>
    </source>
</evidence>
<dbReference type="Proteomes" id="UP001218218">
    <property type="component" value="Unassembled WGS sequence"/>
</dbReference>
<sequence>MTSTVTVFAPTNPTHVALLPSFADIHIACIETDDMIATFTPPLKRDVIIDWWKERAADAAEGKRIIIMALAEDSAGREQLAGYVMLYRPLNEVEPTRAGVEKLLVSPNFRRRGLARMLMEKLEEEAKSHGQTLLMLDTETGSPAEMIYPKLGYIQLGIVPKFGLSPVDGSLIAATFFWKQL</sequence>
<dbReference type="PANTHER" id="PTHR43877:SF2">
    <property type="entry name" value="AMINOALKYLPHOSPHONATE N-ACETYLTRANSFERASE-RELATED"/>
    <property type="match status" value="1"/>
</dbReference>
<evidence type="ECO:0000256" key="1">
    <source>
        <dbReference type="ARBA" id="ARBA00022679"/>
    </source>
</evidence>
<name>A0AAD6ZGS4_9AGAR</name>
<keyword evidence="1" id="KW-0808">Transferase</keyword>
<dbReference type="PANTHER" id="PTHR43877">
    <property type="entry name" value="AMINOALKYLPHOSPHONATE N-ACETYLTRANSFERASE-RELATED-RELATED"/>
    <property type="match status" value="1"/>
</dbReference>
<dbReference type="GO" id="GO:0016747">
    <property type="term" value="F:acyltransferase activity, transferring groups other than amino-acyl groups"/>
    <property type="evidence" value="ECO:0007669"/>
    <property type="project" value="InterPro"/>
</dbReference>
<evidence type="ECO:0000313" key="4">
    <source>
        <dbReference type="EMBL" id="KAJ7321957.1"/>
    </source>
</evidence>
<gene>
    <name evidence="4" type="ORF">DFH08DRAFT_357480</name>
</gene>
<comment type="caution">
    <text evidence="4">The sequence shown here is derived from an EMBL/GenBank/DDBJ whole genome shotgun (WGS) entry which is preliminary data.</text>
</comment>
<dbReference type="AlphaFoldDB" id="A0AAD6ZGS4"/>
<feature type="domain" description="N-acetyltransferase" evidence="3">
    <location>
        <begin position="25"/>
        <end position="181"/>
    </location>
</feature>
<organism evidence="4 5">
    <name type="scientific">Mycena albidolilacea</name>
    <dbReference type="NCBI Taxonomy" id="1033008"/>
    <lineage>
        <taxon>Eukaryota</taxon>
        <taxon>Fungi</taxon>
        <taxon>Dikarya</taxon>
        <taxon>Basidiomycota</taxon>
        <taxon>Agaricomycotina</taxon>
        <taxon>Agaricomycetes</taxon>
        <taxon>Agaricomycetidae</taxon>
        <taxon>Agaricales</taxon>
        <taxon>Marasmiineae</taxon>
        <taxon>Mycenaceae</taxon>
        <taxon>Mycena</taxon>
    </lineage>
</organism>
<proteinExistence type="predicted"/>
<accession>A0AAD6ZGS4</accession>